<organism evidence="1 2">
    <name type="scientific">Cricetulus griseus</name>
    <name type="common">Chinese hamster</name>
    <name type="synonym">Cricetulus barabensis griseus</name>
    <dbReference type="NCBI Taxonomy" id="10029"/>
    <lineage>
        <taxon>Eukaryota</taxon>
        <taxon>Metazoa</taxon>
        <taxon>Chordata</taxon>
        <taxon>Craniata</taxon>
        <taxon>Vertebrata</taxon>
        <taxon>Euteleostomi</taxon>
        <taxon>Mammalia</taxon>
        <taxon>Eutheria</taxon>
        <taxon>Euarchontoglires</taxon>
        <taxon>Glires</taxon>
        <taxon>Rodentia</taxon>
        <taxon>Myomorpha</taxon>
        <taxon>Muroidea</taxon>
        <taxon>Cricetidae</taxon>
        <taxon>Cricetinae</taxon>
        <taxon>Cricetulus</taxon>
    </lineage>
</organism>
<dbReference type="AlphaFoldDB" id="G3H2H0"/>
<reference evidence="2" key="1">
    <citation type="journal article" date="2011" name="Nat. Biotechnol.">
        <title>The genomic sequence of the Chinese hamster ovary (CHO)-K1 cell line.</title>
        <authorList>
            <person name="Xu X."/>
            <person name="Nagarajan H."/>
            <person name="Lewis N.E."/>
            <person name="Pan S."/>
            <person name="Cai Z."/>
            <person name="Liu X."/>
            <person name="Chen W."/>
            <person name="Xie M."/>
            <person name="Wang W."/>
            <person name="Hammond S."/>
            <person name="Andersen M.R."/>
            <person name="Neff N."/>
            <person name="Passarelli B."/>
            <person name="Koh W."/>
            <person name="Fan H.C."/>
            <person name="Wang J."/>
            <person name="Gui Y."/>
            <person name="Lee K.H."/>
            <person name="Betenbaugh M.J."/>
            <person name="Quake S.R."/>
            <person name="Famili I."/>
            <person name="Palsson B.O."/>
            <person name="Wang J."/>
        </authorList>
    </citation>
    <scope>NUCLEOTIDE SEQUENCE [LARGE SCALE GENOMIC DNA]</scope>
    <source>
        <strain evidence="2">CHO K1 cell line</strain>
    </source>
</reference>
<protein>
    <submittedName>
        <fullName evidence="1">Ubiquitin-conjugating enzyme E2 L3</fullName>
    </submittedName>
</protein>
<gene>
    <name evidence="1" type="ORF">I79_004383</name>
</gene>
<accession>G3H2H0</accession>
<sequence length="62" mass="7011">MSANKRLMKKLEEVSRCEMKNFDNIQVDEAILLIWQGLVVLGSPPDKLASGEKNQLSTQDHI</sequence>
<dbReference type="EMBL" id="JH000115">
    <property type="protein sequence ID" value="EGW03812.1"/>
    <property type="molecule type" value="Genomic_DNA"/>
</dbReference>
<dbReference type="InParanoid" id="G3H2H0"/>
<dbReference type="STRING" id="10029.G3H2H0"/>
<evidence type="ECO:0000313" key="1">
    <source>
        <dbReference type="EMBL" id="EGW03812.1"/>
    </source>
</evidence>
<evidence type="ECO:0000313" key="2">
    <source>
        <dbReference type="Proteomes" id="UP000001075"/>
    </source>
</evidence>
<dbReference type="Proteomes" id="UP000001075">
    <property type="component" value="Unassembled WGS sequence"/>
</dbReference>
<proteinExistence type="predicted"/>
<name>G3H2H0_CRIGR</name>